<dbReference type="SUPFAM" id="SSF55120">
    <property type="entry name" value="Pseudouridine synthase"/>
    <property type="match status" value="1"/>
</dbReference>
<evidence type="ECO:0000256" key="3">
    <source>
        <dbReference type="ARBA" id="ARBA00022694"/>
    </source>
</evidence>
<dbReference type="PANTHER" id="PTHR13767">
    <property type="entry name" value="TRNA-PSEUDOURIDINE SYNTHASE"/>
    <property type="match status" value="1"/>
</dbReference>
<dbReference type="AlphaFoldDB" id="A0A4Q0I644"/>
<proteinExistence type="inferred from homology"/>
<keyword evidence="4 5" id="KW-0413">Isomerase</keyword>
<dbReference type="InterPro" id="IPR014780">
    <property type="entry name" value="tRNA_psdUridine_synth_TruB"/>
</dbReference>
<evidence type="ECO:0000259" key="7">
    <source>
        <dbReference type="Pfam" id="PF16198"/>
    </source>
</evidence>
<dbReference type="FunFam" id="3.30.2350.10:FF:000011">
    <property type="entry name" value="tRNA pseudouridine synthase B"/>
    <property type="match status" value="1"/>
</dbReference>
<dbReference type="OrthoDB" id="9802309at2"/>
<sequence>MNGILNVLKPPGMTSFDVVAYLRGILKMKKIGHTGTLDPGAAGVLPICTGKATKAIEYLTDKDKVYRAELLLGVSTDTQDAYGKVINTLEVKASHDEIERAIKSFEGSYSQLPPMYSAIKMNGKKLYELARSGIEVERTPRDVKIHFIDILNITGNRIVFDVGCSKGTYIRTLCSDIGDRLGCGGHMAFLVRMKAGSFDLENALTLEEIKEMAREGTFEKMLTGIDVVFKDYDRISLNEKDKNRFLNGGFVGLSEGKFTPAQKIRVYDHDGAFLALGETVSDRNGKLNLKVDKLFI</sequence>
<organism evidence="8 9">
    <name type="scientific">Acetivibrio mesophilus</name>
    <dbReference type="NCBI Taxonomy" id="2487273"/>
    <lineage>
        <taxon>Bacteria</taxon>
        <taxon>Bacillati</taxon>
        <taxon>Bacillota</taxon>
        <taxon>Clostridia</taxon>
        <taxon>Eubacteriales</taxon>
        <taxon>Oscillospiraceae</taxon>
        <taxon>Acetivibrio</taxon>
    </lineage>
</organism>
<gene>
    <name evidence="5 8" type="primary">truB</name>
    <name evidence="8" type="ORF">EFD62_05730</name>
</gene>
<dbReference type="Gene3D" id="3.30.2350.10">
    <property type="entry name" value="Pseudouridine synthase"/>
    <property type="match status" value="1"/>
</dbReference>
<dbReference type="Pfam" id="PF01509">
    <property type="entry name" value="TruB_N"/>
    <property type="match status" value="1"/>
</dbReference>
<reference evidence="9" key="1">
    <citation type="submission" date="2018-11" db="EMBL/GenBank/DDBJ databases">
        <title>Genome sequencing of a novel mesophilic and cellulolytic organism within the genus Hungateiclostridium.</title>
        <authorList>
            <person name="Rettenmaier R."/>
            <person name="Liebl W."/>
            <person name="Zverlov V."/>
        </authorList>
    </citation>
    <scope>NUCLEOTIDE SEQUENCE [LARGE SCALE GENOMIC DNA]</scope>
    <source>
        <strain evidence="9">N2K1</strain>
    </source>
</reference>
<dbReference type="GO" id="GO:0003723">
    <property type="term" value="F:RNA binding"/>
    <property type="evidence" value="ECO:0007669"/>
    <property type="project" value="InterPro"/>
</dbReference>
<comment type="function">
    <text evidence="5">Responsible for synthesis of pseudouridine from uracil-55 in the psi GC loop of transfer RNAs.</text>
</comment>
<dbReference type="InterPro" id="IPR020103">
    <property type="entry name" value="PsdUridine_synth_cat_dom_sf"/>
</dbReference>
<dbReference type="CDD" id="cd02573">
    <property type="entry name" value="PseudoU_synth_EcTruB"/>
    <property type="match status" value="1"/>
</dbReference>
<comment type="similarity">
    <text evidence="2 5">Belongs to the pseudouridine synthase TruB family. Type 1 subfamily.</text>
</comment>
<dbReference type="Proteomes" id="UP000289166">
    <property type="component" value="Unassembled WGS sequence"/>
</dbReference>
<comment type="catalytic activity">
    <reaction evidence="1 5">
        <text>uridine(55) in tRNA = pseudouridine(55) in tRNA</text>
        <dbReference type="Rhea" id="RHEA:42532"/>
        <dbReference type="Rhea" id="RHEA-COMP:10101"/>
        <dbReference type="Rhea" id="RHEA-COMP:10102"/>
        <dbReference type="ChEBI" id="CHEBI:65314"/>
        <dbReference type="ChEBI" id="CHEBI:65315"/>
        <dbReference type="EC" id="5.4.99.25"/>
    </reaction>
</comment>
<protein>
    <recommendedName>
        <fullName evidence="5">tRNA pseudouridine synthase B</fullName>
        <ecNumber evidence="5">5.4.99.25</ecNumber>
    </recommendedName>
    <alternativeName>
        <fullName evidence="5">tRNA pseudouridine(55) synthase</fullName>
        <shortName evidence="5">Psi55 synthase</shortName>
    </alternativeName>
    <alternativeName>
        <fullName evidence="5">tRNA pseudouridylate synthase</fullName>
    </alternativeName>
    <alternativeName>
        <fullName evidence="5">tRNA-uridine isomerase</fullName>
    </alternativeName>
</protein>
<name>A0A4Q0I644_9FIRM</name>
<evidence type="ECO:0000256" key="1">
    <source>
        <dbReference type="ARBA" id="ARBA00000385"/>
    </source>
</evidence>
<dbReference type="NCBIfam" id="TIGR00431">
    <property type="entry name" value="TruB"/>
    <property type="match status" value="1"/>
</dbReference>
<evidence type="ECO:0000256" key="5">
    <source>
        <dbReference type="HAMAP-Rule" id="MF_01080"/>
    </source>
</evidence>
<evidence type="ECO:0000313" key="9">
    <source>
        <dbReference type="Proteomes" id="UP000289166"/>
    </source>
</evidence>
<dbReference type="Pfam" id="PF16198">
    <property type="entry name" value="TruB_C_2"/>
    <property type="match status" value="1"/>
</dbReference>
<dbReference type="InterPro" id="IPR002501">
    <property type="entry name" value="PsdUridine_synth_N"/>
</dbReference>
<dbReference type="GO" id="GO:1990481">
    <property type="term" value="P:mRNA pseudouridine synthesis"/>
    <property type="evidence" value="ECO:0007669"/>
    <property type="project" value="TreeGrafter"/>
</dbReference>
<dbReference type="HAMAP" id="MF_01080">
    <property type="entry name" value="TruB_bact"/>
    <property type="match status" value="1"/>
</dbReference>
<evidence type="ECO:0000256" key="2">
    <source>
        <dbReference type="ARBA" id="ARBA00005642"/>
    </source>
</evidence>
<dbReference type="GO" id="GO:0160148">
    <property type="term" value="F:tRNA pseudouridine(55) synthase activity"/>
    <property type="evidence" value="ECO:0007669"/>
    <property type="project" value="UniProtKB-EC"/>
</dbReference>
<dbReference type="EMBL" id="RLII01000004">
    <property type="protein sequence ID" value="RXE59811.1"/>
    <property type="molecule type" value="Genomic_DNA"/>
</dbReference>
<feature type="domain" description="Pseudouridine synthase II N-terminal" evidence="6">
    <location>
        <begin position="23"/>
        <end position="170"/>
    </location>
</feature>
<dbReference type="EC" id="5.4.99.25" evidence="5"/>
<keyword evidence="9" id="KW-1185">Reference proteome</keyword>
<accession>A0A4Q0I644</accession>
<feature type="active site" description="Nucleophile" evidence="5">
    <location>
        <position position="38"/>
    </location>
</feature>
<dbReference type="PANTHER" id="PTHR13767:SF2">
    <property type="entry name" value="PSEUDOURIDYLATE SYNTHASE TRUB1"/>
    <property type="match status" value="1"/>
</dbReference>
<dbReference type="InterPro" id="IPR032819">
    <property type="entry name" value="TruB_C"/>
</dbReference>
<dbReference type="GO" id="GO:0031119">
    <property type="term" value="P:tRNA pseudouridine synthesis"/>
    <property type="evidence" value="ECO:0007669"/>
    <property type="project" value="UniProtKB-UniRule"/>
</dbReference>
<comment type="caution">
    <text evidence="8">The sequence shown here is derived from an EMBL/GenBank/DDBJ whole genome shotgun (WGS) entry which is preliminary data.</text>
</comment>
<evidence type="ECO:0000313" key="8">
    <source>
        <dbReference type="EMBL" id="RXE59811.1"/>
    </source>
</evidence>
<evidence type="ECO:0000259" key="6">
    <source>
        <dbReference type="Pfam" id="PF01509"/>
    </source>
</evidence>
<dbReference type="RefSeq" id="WP_069193502.1">
    <property type="nucleotide sequence ID" value="NZ_RLII01000004.1"/>
</dbReference>
<keyword evidence="3 5" id="KW-0819">tRNA processing</keyword>
<feature type="domain" description="tRNA pseudouridylate synthase B C-terminal" evidence="7">
    <location>
        <begin position="171"/>
        <end position="220"/>
    </location>
</feature>
<evidence type="ECO:0000256" key="4">
    <source>
        <dbReference type="ARBA" id="ARBA00023235"/>
    </source>
</evidence>